<dbReference type="SUPFAM" id="SSF49503">
    <property type="entry name" value="Cupredoxins"/>
    <property type="match status" value="1"/>
</dbReference>
<dbReference type="PANTHER" id="PTHR36507:SF1">
    <property type="entry name" value="BLL1555 PROTEIN"/>
    <property type="match status" value="1"/>
</dbReference>
<reference evidence="1" key="1">
    <citation type="submission" date="2018-06" db="EMBL/GenBank/DDBJ databases">
        <authorList>
            <person name="Zhirakovskaya E."/>
        </authorList>
    </citation>
    <scope>NUCLEOTIDE SEQUENCE</scope>
</reference>
<gene>
    <name evidence="1" type="ORF">MNBD_GAMMA20-1247</name>
</gene>
<protein>
    <submittedName>
        <fullName evidence="1">Copper binding protein, plastocyanin/azurin family</fullName>
    </submittedName>
</protein>
<dbReference type="EMBL" id="UOFU01000296">
    <property type="protein sequence ID" value="VAX02836.1"/>
    <property type="molecule type" value="Genomic_DNA"/>
</dbReference>
<accession>A0A3B1AAQ3</accession>
<evidence type="ECO:0000313" key="1">
    <source>
        <dbReference type="EMBL" id="VAX02836.1"/>
    </source>
</evidence>
<dbReference type="InterPro" id="IPR052721">
    <property type="entry name" value="ET_Amicyanin"/>
</dbReference>
<sequence>MHKPLTQKRLHAAFIVTAILAAATAQAAEVTVNQHDKAFVVEGNKIEVITINVGDTLRFKNDDPFFHNIFSLSDLKTFDLGSFPKGKSKTVTFDKAGMAEVECAIHPEMYIEVTVK</sequence>
<name>A0A3B1AAQ3_9ZZZZ</name>
<proteinExistence type="predicted"/>
<dbReference type="Gene3D" id="2.60.40.420">
    <property type="entry name" value="Cupredoxins - blue copper proteins"/>
    <property type="match status" value="1"/>
</dbReference>
<organism evidence="1">
    <name type="scientific">hydrothermal vent metagenome</name>
    <dbReference type="NCBI Taxonomy" id="652676"/>
    <lineage>
        <taxon>unclassified sequences</taxon>
        <taxon>metagenomes</taxon>
        <taxon>ecological metagenomes</taxon>
    </lineage>
</organism>
<dbReference type="PANTHER" id="PTHR36507">
    <property type="entry name" value="BLL1555 PROTEIN"/>
    <property type="match status" value="1"/>
</dbReference>
<dbReference type="InterPro" id="IPR008972">
    <property type="entry name" value="Cupredoxin"/>
</dbReference>
<dbReference type="AlphaFoldDB" id="A0A3B1AAQ3"/>